<sequence length="476" mass="53782">MPADTPDKKPQEVAPLDRSKLLAELVDAFSEDGIRNRRRAQARRTKKWHVAVRAARLLRVLADTYLAFIFITLLSPLLLILFVIAIYADGGIRSQIRLGRWAKRYAQYEFYFPKFGFFQRMTFLRNMPALYNVLICEMSFIGPRPIHPEEIVDDPRNAWKRYDLRPGLLSLSWIRKRANIAHTSELSLDLEYIETKTFWGDLGIALRAIPTAIFTRNTGPTPPIIHILGIRIDNLTMSEASERIVDLIREGKSNQVCFTNADCMNISVINPVYRAALAAARITLADGIGIRIAGAMLDQNVCENVNGTDMFPFLCAALGKAGMSIYLLGGKPGISEAAAAWITEHHPAVRVAGYHHGYFSKDEEPGIIAGIRNSKADIMLLAFGAPRQDIWISEHLNEFGTKVAIGVGGLLDFYSGRIPRAPIWLRELGLEWFYRFYQEPGRMWKRYFVGNGLFLYRVFRERLRNSAASATASSIR</sequence>
<dbReference type="PANTHER" id="PTHR34136">
    <property type="match status" value="1"/>
</dbReference>
<evidence type="ECO:0000256" key="3">
    <source>
        <dbReference type="SAM" id="Phobius"/>
    </source>
</evidence>
<name>A0A1I6LUP9_9BACT</name>
<dbReference type="CDD" id="cd06533">
    <property type="entry name" value="Glyco_transf_WecG_TagA"/>
    <property type="match status" value="1"/>
</dbReference>
<dbReference type="EMBL" id="FOZL01000001">
    <property type="protein sequence ID" value="SFS07169.1"/>
    <property type="molecule type" value="Genomic_DNA"/>
</dbReference>
<evidence type="ECO:0000313" key="5">
    <source>
        <dbReference type="EMBL" id="SFS07169.1"/>
    </source>
</evidence>
<evidence type="ECO:0000313" key="6">
    <source>
        <dbReference type="Proteomes" id="UP000199024"/>
    </source>
</evidence>
<dbReference type="Proteomes" id="UP000199024">
    <property type="component" value="Unassembled WGS sequence"/>
</dbReference>
<proteinExistence type="predicted"/>
<dbReference type="NCBIfam" id="TIGR00696">
    <property type="entry name" value="wecG_tagA_cpsF"/>
    <property type="match status" value="1"/>
</dbReference>
<keyword evidence="6" id="KW-1185">Reference proteome</keyword>
<dbReference type="InterPro" id="IPR003362">
    <property type="entry name" value="Bact_transf"/>
</dbReference>
<dbReference type="AlphaFoldDB" id="A0A1I6LUP9"/>
<dbReference type="GO" id="GO:0016758">
    <property type="term" value="F:hexosyltransferase activity"/>
    <property type="evidence" value="ECO:0007669"/>
    <property type="project" value="TreeGrafter"/>
</dbReference>
<dbReference type="PANTHER" id="PTHR34136:SF1">
    <property type="entry name" value="UDP-N-ACETYL-D-MANNOSAMINURONIC ACID TRANSFERASE"/>
    <property type="match status" value="1"/>
</dbReference>
<feature type="domain" description="Bacterial sugar transferase" evidence="4">
    <location>
        <begin position="114"/>
        <end position="212"/>
    </location>
</feature>
<organism evidence="5 6">
    <name type="scientific">Granulicella pectinivorans</name>
    <dbReference type="NCBI Taxonomy" id="474950"/>
    <lineage>
        <taxon>Bacteria</taxon>
        <taxon>Pseudomonadati</taxon>
        <taxon>Acidobacteriota</taxon>
        <taxon>Terriglobia</taxon>
        <taxon>Terriglobales</taxon>
        <taxon>Acidobacteriaceae</taxon>
        <taxon>Granulicella</taxon>
    </lineage>
</organism>
<dbReference type="RefSeq" id="WP_089837697.1">
    <property type="nucleotide sequence ID" value="NZ_FOZL01000001.1"/>
</dbReference>
<dbReference type="Pfam" id="PF02397">
    <property type="entry name" value="Bac_transf"/>
    <property type="match status" value="1"/>
</dbReference>
<keyword evidence="3" id="KW-1133">Transmembrane helix</keyword>
<dbReference type="Pfam" id="PF03808">
    <property type="entry name" value="Glyco_tran_WecG"/>
    <property type="match status" value="1"/>
</dbReference>
<reference evidence="5 6" key="1">
    <citation type="submission" date="2016-10" db="EMBL/GenBank/DDBJ databases">
        <authorList>
            <person name="de Groot N.N."/>
        </authorList>
    </citation>
    <scope>NUCLEOTIDE SEQUENCE [LARGE SCALE GENOMIC DNA]</scope>
    <source>
        <strain evidence="5 6">DSM 21001</strain>
    </source>
</reference>
<keyword evidence="3" id="KW-0472">Membrane</keyword>
<protein>
    <submittedName>
        <fullName evidence="5">N-acetylglucosaminyldiphosphoundecaprenol N-acetyl-beta-D-mannosaminyltransferase</fullName>
    </submittedName>
</protein>
<dbReference type="OrthoDB" id="9771846at2"/>
<feature type="transmembrane region" description="Helical" evidence="3">
    <location>
        <begin position="65"/>
        <end position="88"/>
    </location>
</feature>
<accession>A0A1I6LUP9</accession>
<dbReference type="STRING" id="474950.SAMN05421771_1300"/>
<gene>
    <name evidence="5" type="ORF">SAMN05421771_1300</name>
</gene>
<evidence type="ECO:0000256" key="1">
    <source>
        <dbReference type="ARBA" id="ARBA00022676"/>
    </source>
</evidence>
<evidence type="ECO:0000256" key="2">
    <source>
        <dbReference type="ARBA" id="ARBA00022679"/>
    </source>
</evidence>
<keyword evidence="1" id="KW-0328">Glycosyltransferase</keyword>
<evidence type="ECO:0000259" key="4">
    <source>
        <dbReference type="Pfam" id="PF02397"/>
    </source>
</evidence>
<keyword evidence="2 5" id="KW-0808">Transferase</keyword>
<dbReference type="InterPro" id="IPR004629">
    <property type="entry name" value="WecG_TagA_CpsF"/>
</dbReference>
<keyword evidence="3" id="KW-0812">Transmembrane</keyword>